<evidence type="ECO:0008006" key="3">
    <source>
        <dbReference type="Google" id="ProtNLM"/>
    </source>
</evidence>
<reference evidence="1 2" key="1">
    <citation type="journal article" date="2017" name="Curr. Biol.">
        <title>Genome architecture and evolution of a unichromosomal asexual nematode.</title>
        <authorList>
            <person name="Fradin H."/>
            <person name="Zegar C."/>
            <person name="Gutwein M."/>
            <person name="Lucas J."/>
            <person name="Kovtun M."/>
            <person name="Corcoran D."/>
            <person name="Baugh L.R."/>
            <person name="Kiontke K."/>
            <person name="Gunsalus K."/>
            <person name="Fitch D.H."/>
            <person name="Piano F."/>
        </authorList>
    </citation>
    <scope>NUCLEOTIDE SEQUENCE [LARGE SCALE GENOMIC DNA]</scope>
    <source>
        <strain evidence="1">PF1309</strain>
    </source>
</reference>
<dbReference type="STRING" id="2018661.A0A2A2LYI9"/>
<dbReference type="GO" id="GO:0009306">
    <property type="term" value="P:protein secretion"/>
    <property type="evidence" value="ECO:0007669"/>
    <property type="project" value="TreeGrafter"/>
</dbReference>
<evidence type="ECO:0000313" key="1">
    <source>
        <dbReference type="EMBL" id="PAV91321.1"/>
    </source>
</evidence>
<dbReference type="GO" id="GO:0007030">
    <property type="term" value="P:Golgi organization"/>
    <property type="evidence" value="ECO:0007669"/>
    <property type="project" value="TreeGrafter"/>
</dbReference>
<proteinExistence type="predicted"/>
<gene>
    <name evidence="1" type="ORF">WR25_21907</name>
</gene>
<dbReference type="PANTHER" id="PTHR17985">
    <property type="entry name" value="SER/THR-RICH PROTEIN T10 IN DGCR REGION"/>
    <property type="match status" value="1"/>
</dbReference>
<dbReference type="Proteomes" id="UP000218231">
    <property type="component" value="Unassembled WGS sequence"/>
</dbReference>
<comment type="caution">
    <text evidence="1">The sequence shown here is derived from an EMBL/GenBank/DDBJ whole genome shotgun (WGS) entry which is preliminary data.</text>
</comment>
<dbReference type="EMBL" id="LIAE01006324">
    <property type="protein sequence ID" value="PAV91321.1"/>
    <property type="molecule type" value="Genomic_DNA"/>
</dbReference>
<organism evidence="1 2">
    <name type="scientific">Diploscapter pachys</name>
    <dbReference type="NCBI Taxonomy" id="2018661"/>
    <lineage>
        <taxon>Eukaryota</taxon>
        <taxon>Metazoa</taxon>
        <taxon>Ecdysozoa</taxon>
        <taxon>Nematoda</taxon>
        <taxon>Chromadorea</taxon>
        <taxon>Rhabditida</taxon>
        <taxon>Rhabditina</taxon>
        <taxon>Rhabditomorpha</taxon>
        <taxon>Rhabditoidea</taxon>
        <taxon>Rhabditidae</taxon>
        <taxon>Diploscapter</taxon>
    </lineage>
</organism>
<sequence>MCISFVHISSDPCSKYKLIVLSNRDEVFERPALSAAWRQGILGGVDVQAGGTWLGVSEDGRVGILLSITQPEGTKNPKAPSRGDMPYDYLKQCNSANEFLNSLKTRADKYNGFQFLCLERNEKDTYEMSSLTNLFVDKHFFLTPGTHVISNSPIDKPLQKTIHGKRLFEDVVPQVQQASSADEVIEILLKVANDQRRCMPDDQLVKQVGRASPLFNDLVAPLSAIFVRFPSNFRYGTRTHTVFVVDQQNNATFFEKRIEQPTEDIENAAWKCEKFTFKLSNKDHVKHEITSNC</sequence>
<dbReference type="GO" id="GO:0005794">
    <property type="term" value="C:Golgi apparatus"/>
    <property type="evidence" value="ECO:0007669"/>
    <property type="project" value="TreeGrafter"/>
</dbReference>
<evidence type="ECO:0000313" key="2">
    <source>
        <dbReference type="Proteomes" id="UP000218231"/>
    </source>
</evidence>
<dbReference type="OrthoDB" id="10258585at2759"/>
<dbReference type="Pfam" id="PF05742">
    <property type="entry name" value="TANGO2"/>
    <property type="match status" value="1"/>
</dbReference>
<keyword evidence="2" id="KW-1185">Reference proteome</keyword>
<accession>A0A2A2LYI9</accession>
<dbReference type="AlphaFoldDB" id="A0A2A2LYI9"/>
<name>A0A2A2LYI9_9BILA</name>
<protein>
    <recommendedName>
        <fullName evidence="3">Transport and Golgi organization protein 2 homolog</fullName>
    </recommendedName>
</protein>
<dbReference type="PANTHER" id="PTHR17985:SF8">
    <property type="entry name" value="TRANSPORT AND GOLGI ORGANIZATION PROTEIN 2 HOMOLOG"/>
    <property type="match status" value="1"/>
</dbReference>
<dbReference type="InterPro" id="IPR008551">
    <property type="entry name" value="TANGO2"/>
</dbReference>